<name>A0ABD1XQ59_9MARC</name>
<dbReference type="Proteomes" id="UP001605036">
    <property type="component" value="Unassembled WGS sequence"/>
</dbReference>
<feature type="compositionally biased region" description="Basic and acidic residues" evidence="1">
    <location>
        <begin position="41"/>
        <end position="52"/>
    </location>
</feature>
<protein>
    <submittedName>
        <fullName evidence="2">Uncharacterized protein</fullName>
    </submittedName>
</protein>
<evidence type="ECO:0000313" key="2">
    <source>
        <dbReference type="EMBL" id="KAL2610031.1"/>
    </source>
</evidence>
<dbReference type="AlphaFoldDB" id="A0ABD1XQ59"/>
<comment type="caution">
    <text evidence="2">The sequence shown here is derived from an EMBL/GenBank/DDBJ whole genome shotgun (WGS) entry which is preliminary data.</text>
</comment>
<accession>A0ABD1XQ59</accession>
<evidence type="ECO:0000313" key="3">
    <source>
        <dbReference type="Proteomes" id="UP001605036"/>
    </source>
</evidence>
<evidence type="ECO:0000256" key="1">
    <source>
        <dbReference type="SAM" id="MobiDB-lite"/>
    </source>
</evidence>
<proteinExistence type="predicted"/>
<gene>
    <name evidence="2" type="ORF">R1flu_028604</name>
</gene>
<organism evidence="2 3">
    <name type="scientific">Riccia fluitans</name>
    <dbReference type="NCBI Taxonomy" id="41844"/>
    <lineage>
        <taxon>Eukaryota</taxon>
        <taxon>Viridiplantae</taxon>
        <taxon>Streptophyta</taxon>
        <taxon>Embryophyta</taxon>
        <taxon>Marchantiophyta</taxon>
        <taxon>Marchantiopsida</taxon>
        <taxon>Marchantiidae</taxon>
        <taxon>Marchantiales</taxon>
        <taxon>Ricciaceae</taxon>
        <taxon>Riccia</taxon>
    </lineage>
</organism>
<keyword evidence="3" id="KW-1185">Reference proteome</keyword>
<dbReference type="EMBL" id="JBHFFA010000008">
    <property type="protein sequence ID" value="KAL2610031.1"/>
    <property type="molecule type" value="Genomic_DNA"/>
</dbReference>
<sequence>MWDESSVDIQQLTCACFAVSLGSSDESRQMTRATPRLRRQQVREGGIERGKQRDRISTIGVGPHLHDAGANCSVDESERRQADQFVFSPAILAAYTSNSRFKAISTRGLSDSRRQSRRPWRTIGAMPMVQIEDSNWPGFEDSCSRTGGPGKGLSRWHFSLLGGVGSASLHSSMIPRLGGLS</sequence>
<feature type="region of interest" description="Disordered" evidence="1">
    <location>
        <begin position="27"/>
        <end position="52"/>
    </location>
</feature>
<reference evidence="2 3" key="1">
    <citation type="submission" date="2024-09" db="EMBL/GenBank/DDBJ databases">
        <title>Chromosome-scale assembly of Riccia fluitans.</title>
        <authorList>
            <person name="Paukszto L."/>
            <person name="Sawicki J."/>
            <person name="Karawczyk K."/>
            <person name="Piernik-Szablinska J."/>
            <person name="Szczecinska M."/>
            <person name="Mazdziarz M."/>
        </authorList>
    </citation>
    <scope>NUCLEOTIDE SEQUENCE [LARGE SCALE GENOMIC DNA]</scope>
    <source>
        <strain evidence="2">Rf_01</strain>
        <tissue evidence="2">Aerial parts of the thallus</tissue>
    </source>
</reference>